<reference evidence="1" key="2">
    <citation type="journal article" date="2020" name="Nat. Commun.">
        <title>Large-scale genome sequencing of mycorrhizal fungi provides insights into the early evolution of symbiotic traits.</title>
        <authorList>
            <person name="Miyauchi S."/>
            <person name="Kiss E."/>
            <person name="Kuo A."/>
            <person name="Drula E."/>
            <person name="Kohler A."/>
            <person name="Sanchez-Garcia M."/>
            <person name="Morin E."/>
            <person name="Andreopoulos B."/>
            <person name="Barry K.W."/>
            <person name="Bonito G."/>
            <person name="Buee M."/>
            <person name="Carver A."/>
            <person name="Chen C."/>
            <person name="Cichocki N."/>
            <person name="Clum A."/>
            <person name="Culley D."/>
            <person name="Crous P.W."/>
            <person name="Fauchery L."/>
            <person name="Girlanda M."/>
            <person name="Hayes R.D."/>
            <person name="Keri Z."/>
            <person name="LaButti K."/>
            <person name="Lipzen A."/>
            <person name="Lombard V."/>
            <person name="Magnuson J."/>
            <person name="Maillard F."/>
            <person name="Murat C."/>
            <person name="Nolan M."/>
            <person name="Ohm R.A."/>
            <person name="Pangilinan J."/>
            <person name="Pereira M.F."/>
            <person name="Perotto S."/>
            <person name="Peter M."/>
            <person name="Pfister S."/>
            <person name="Riley R."/>
            <person name="Sitrit Y."/>
            <person name="Stielow J.B."/>
            <person name="Szollosi G."/>
            <person name="Zifcakova L."/>
            <person name="Stursova M."/>
            <person name="Spatafora J.W."/>
            <person name="Tedersoo L."/>
            <person name="Vaario L.M."/>
            <person name="Yamada A."/>
            <person name="Yan M."/>
            <person name="Wang P."/>
            <person name="Xu J."/>
            <person name="Bruns T."/>
            <person name="Baldrian P."/>
            <person name="Vilgalys R."/>
            <person name="Dunand C."/>
            <person name="Henrissat B."/>
            <person name="Grigoriev I.V."/>
            <person name="Hibbett D."/>
            <person name="Nagy L.G."/>
            <person name="Martin F.M."/>
        </authorList>
    </citation>
    <scope>NUCLEOTIDE SEQUENCE</scope>
    <source>
        <strain evidence="1">BED1</strain>
    </source>
</reference>
<dbReference type="EMBL" id="WHUW01000006">
    <property type="protein sequence ID" value="KAF8445082.1"/>
    <property type="molecule type" value="Genomic_DNA"/>
</dbReference>
<keyword evidence="2" id="KW-1185">Reference proteome</keyword>
<organism evidence="1 2">
    <name type="scientific">Boletus edulis BED1</name>
    <dbReference type="NCBI Taxonomy" id="1328754"/>
    <lineage>
        <taxon>Eukaryota</taxon>
        <taxon>Fungi</taxon>
        <taxon>Dikarya</taxon>
        <taxon>Basidiomycota</taxon>
        <taxon>Agaricomycotina</taxon>
        <taxon>Agaricomycetes</taxon>
        <taxon>Agaricomycetidae</taxon>
        <taxon>Boletales</taxon>
        <taxon>Boletineae</taxon>
        <taxon>Boletaceae</taxon>
        <taxon>Boletoideae</taxon>
        <taxon>Boletus</taxon>
    </lineage>
</organism>
<dbReference type="Proteomes" id="UP001194468">
    <property type="component" value="Unassembled WGS sequence"/>
</dbReference>
<sequence length="282" mass="31290">MSTASRLSLHDAHSTEIFIRHGIRCALAPSSRQSHCSPVFCSSQSFTTSRKKKPVDTWLRSYSRLGVLLLLLPMPRVCPSMQDVAAGLDSLAGLLGKCRDDSDNGFRISGCGMELNANWPQVSSLLVAPEITLSFLPIADRSFYNHLHIYTLQKRFCVHACEERTRCTPTTGSYCHHATYRGRDRGTVAGTRHAWLKPAIATYKYVSGQAVPNAKKRDRVASHGHGSLTRLRVLIGASRDSCKYYSIDAYDEWRKSSSSRACHSMHSKASAKNRLVDGCGRL</sequence>
<dbReference type="AlphaFoldDB" id="A0AAD4GHI0"/>
<name>A0AAD4GHI0_BOLED</name>
<evidence type="ECO:0000313" key="1">
    <source>
        <dbReference type="EMBL" id="KAF8445082.1"/>
    </source>
</evidence>
<feature type="non-terminal residue" evidence="1">
    <location>
        <position position="1"/>
    </location>
</feature>
<protein>
    <submittedName>
        <fullName evidence="1">Uncharacterized protein</fullName>
    </submittedName>
</protein>
<proteinExistence type="predicted"/>
<comment type="caution">
    <text evidence="1">The sequence shown here is derived from an EMBL/GenBank/DDBJ whole genome shotgun (WGS) entry which is preliminary data.</text>
</comment>
<gene>
    <name evidence="1" type="ORF">L210DRAFT_3531914</name>
</gene>
<accession>A0AAD4GHI0</accession>
<evidence type="ECO:0000313" key="2">
    <source>
        <dbReference type="Proteomes" id="UP001194468"/>
    </source>
</evidence>
<reference evidence="1" key="1">
    <citation type="submission" date="2019-10" db="EMBL/GenBank/DDBJ databases">
        <authorList>
            <consortium name="DOE Joint Genome Institute"/>
            <person name="Kuo A."/>
            <person name="Miyauchi S."/>
            <person name="Kiss E."/>
            <person name="Drula E."/>
            <person name="Kohler A."/>
            <person name="Sanchez-Garcia M."/>
            <person name="Andreopoulos B."/>
            <person name="Barry K.W."/>
            <person name="Bonito G."/>
            <person name="Buee M."/>
            <person name="Carver A."/>
            <person name="Chen C."/>
            <person name="Cichocki N."/>
            <person name="Clum A."/>
            <person name="Culley D."/>
            <person name="Crous P.W."/>
            <person name="Fauchery L."/>
            <person name="Girlanda M."/>
            <person name="Hayes R."/>
            <person name="Keri Z."/>
            <person name="LaButti K."/>
            <person name="Lipzen A."/>
            <person name="Lombard V."/>
            <person name="Magnuson J."/>
            <person name="Maillard F."/>
            <person name="Morin E."/>
            <person name="Murat C."/>
            <person name="Nolan M."/>
            <person name="Ohm R."/>
            <person name="Pangilinan J."/>
            <person name="Pereira M."/>
            <person name="Perotto S."/>
            <person name="Peter M."/>
            <person name="Riley R."/>
            <person name="Sitrit Y."/>
            <person name="Stielow B."/>
            <person name="Szollosi G."/>
            <person name="Zifcakova L."/>
            <person name="Stursova M."/>
            <person name="Spatafora J.W."/>
            <person name="Tedersoo L."/>
            <person name="Vaario L.-M."/>
            <person name="Yamada A."/>
            <person name="Yan M."/>
            <person name="Wang P."/>
            <person name="Xu J."/>
            <person name="Bruns T."/>
            <person name="Baldrian P."/>
            <person name="Vilgalys R."/>
            <person name="Henrissat B."/>
            <person name="Grigoriev I.V."/>
            <person name="Hibbett D."/>
            <person name="Nagy L.G."/>
            <person name="Martin F.M."/>
        </authorList>
    </citation>
    <scope>NUCLEOTIDE SEQUENCE</scope>
    <source>
        <strain evidence="1">BED1</strain>
    </source>
</reference>